<comment type="similarity">
    <text evidence="2">Belongs to the Nudix hydrolase family. NudF subfamily.</text>
</comment>
<dbReference type="PANTHER" id="PTHR11839">
    <property type="entry name" value="UDP/ADP-SUGAR PYROPHOSPHATASE"/>
    <property type="match status" value="1"/>
</dbReference>
<comment type="caution">
    <text evidence="16">The sequence shown here is derived from an EMBL/GenBank/DDBJ whole genome shotgun (WGS) entry which is preliminary data.</text>
</comment>
<dbReference type="GO" id="GO:0005829">
    <property type="term" value="C:cytosol"/>
    <property type="evidence" value="ECO:0007669"/>
    <property type="project" value="TreeGrafter"/>
</dbReference>
<dbReference type="SUPFAM" id="SSF55811">
    <property type="entry name" value="Nudix"/>
    <property type="match status" value="1"/>
</dbReference>
<comment type="catalytic activity">
    <reaction evidence="12">
        <text>ADP-D-ribose + H2O = D-ribose 5-phosphate + AMP + 2 H(+)</text>
        <dbReference type="Rhea" id="RHEA:10412"/>
        <dbReference type="ChEBI" id="CHEBI:15377"/>
        <dbReference type="ChEBI" id="CHEBI:15378"/>
        <dbReference type="ChEBI" id="CHEBI:57967"/>
        <dbReference type="ChEBI" id="CHEBI:78346"/>
        <dbReference type="ChEBI" id="CHEBI:456215"/>
        <dbReference type="EC" id="3.6.1.13"/>
    </reaction>
</comment>
<dbReference type="InterPro" id="IPR000086">
    <property type="entry name" value="NUDIX_hydrolase_dom"/>
</dbReference>
<dbReference type="NCBIfam" id="NF008003">
    <property type="entry name" value="PRK10729.1"/>
    <property type="match status" value="1"/>
</dbReference>
<dbReference type="NCBIfam" id="TIGR00052">
    <property type="entry name" value="nudix-type nucleoside diphosphatase, YffH/AdpP family"/>
    <property type="match status" value="1"/>
</dbReference>
<dbReference type="EC" id="3.6.1.13" evidence="3"/>
<dbReference type="AlphaFoldDB" id="A0A2U3B5B4"/>
<dbReference type="Pfam" id="PF00293">
    <property type="entry name" value="NUDIX"/>
    <property type="match status" value="1"/>
</dbReference>
<evidence type="ECO:0000256" key="3">
    <source>
        <dbReference type="ARBA" id="ARBA00012453"/>
    </source>
</evidence>
<dbReference type="CDD" id="cd24155">
    <property type="entry name" value="NUDIX_ADPRase"/>
    <property type="match status" value="1"/>
</dbReference>
<dbReference type="Gene3D" id="3.90.79.10">
    <property type="entry name" value="Nucleoside Triphosphate Pyrophosphohydrolase"/>
    <property type="match status" value="1"/>
</dbReference>
<dbReference type="EMBL" id="QFWT01000012">
    <property type="protein sequence ID" value="PWI31993.1"/>
    <property type="molecule type" value="Genomic_DNA"/>
</dbReference>
<evidence type="ECO:0000313" key="16">
    <source>
        <dbReference type="EMBL" id="PWI31993.1"/>
    </source>
</evidence>
<evidence type="ECO:0000256" key="12">
    <source>
        <dbReference type="ARBA" id="ARBA00049546"/>
    </source>
</evidence>
<evidence type="ECO:0000256" key="4">
    <source>
        <dbReference type="ARBA" id="ARBA00013297"/>
    </source>
</evidence>
<dbReference type="PANTHER" id="PTHR11839:SF5">
    <property type="entry name" value="ADP-RIBOSE PYROPHOSPHATASE"/>
    <property type="match status" value="1"/>
</dbReference>
<sequence length="204" mass="23137">MKPQFTSEDVEIISKEPLFQGFFRMLKYSFRHKLFNGGWSETYDREMFERGRAAALLPYDPVKDTVVLTEQIRVGALEDENPWQIEIVAGIMDKNENPEELVRREAVEEAGVEVKAVVPVTSYYPSAGGCNERLDVFVGQVDSTGVDGIHGLECENEDIRVQVVSREDAYNLVKSGKIENGASIIALQWLELNHIDLKSRWLKS</sequence>
<evidence type="ECO:0000256" key="13">
    <source>
        <dbReference type="PIRSR" id="PIRSR604385-2"/>
    </source>
</evidence>
<evidence type="ECO:0000259" key="15">
    <source>
        <dbReference type="PROSITE" id="PS51462"/>
    </source>
</evidence>
<feature type="domain" description="Nudix hydrolase" evidence="15">
    <location>
        <begin position="49"/>
        <end position="186"/>
    </location>
</feature>
<dbReference type="GO" id="GO:0047631">
    <property type="term" value="F:ADP-ribose diphosphatase activity"/>
    <property type="evidence" value="ECO:0007669"/>
    <property type="project" value="UniProtKB-EC"/>
</dbReference>
<evidence type="ECO:0000256" key="11">
    <source>
        <dbReference type="ARBA" id="ARBA00033056"/>
    </source>
</evidence>
<evidence type="ECO:0000256" key="9">
    <source>
        <dbReference type="ARBA" id="ARBA00030162"/>
    </source>
</evidence>
<evidence type="ECO:0000256" key="8">
    <source>
        <dbReference type="ARBA" id="ARBA00025164"/>
    </source>
</evidence>
<dbReference type="InterPro" id="IPR015797">
    <property type="entry name" value="NUDIX_hydrolase-like_dom_sf"/>
</dbReference>
<keyword evidence="17" id="KW-1185">Reference proteome</keyword>
<feature type="binding site" evidence="13">
    <location>
        <position position="89"/>
    </location>
    <ligand>
        <name>Mg(2+)</name>
        <dbReference type="ChEBI" id="CHEBI:18420"/>
        <label>1</label>
    </ligand>
</feature>
<comment type="cofactor">
    <cofactor evidence="1 13">
        <name>Mg(2+)</name>
        <dbReference type="ChEBI" id="CHEBI:18420"/>
    </cofactor>
</comment>
<name>A0A2U3B5B4_9VIBR</name>
<proteinExistence type="inferred from homology"/>
<feature type="binding site" evidence="13">
    <location>
        <position position="109"/>
    </location>
    <ligand>
        <name>Mg(2+)</name>
        <dbReference type="ChEBI" id="CHEBI:18420"/>
        <label>1</label>
    </ligand>
</feature>
<dbReference type="OrthoDB" id="5292471at2"/>
<accession>A0A2U3B5B4</accession>
<keyword evidence="5 13" id="KW-0479">Metal-binding</keyword>
<evidence type="ECO:0000256" key="1">
    <source>
        <dbReference type="ARBA" id="ARBA00001946"/>
    </source>
</evidence>
<keyword evidence="6" id="KW-0378">Hydrolase</keyword>
<evidence type="ECO:0000256" key="5">
    <source>
        <dbReference type="ARBA" id="ARBA00022723"/>
    </source>
</evidence>
<comment type="function">
    <text evidence="8">Acts on ADP-mannose and ADP-glucose as well as ADP-ribose. Prevents glycogen biosynthesis. The reaction catalyzed by this enzyme is a limiting step of the gluconeogenic process.</text>
</comment>
<evidence type="ECO:0000256" key="2">
    <source>
        <dbReference type="ARBA" id="ARBA00007482"/>
    </source>
</evidence>
<feature type="binding site" evidence="13">
    <location>
        <position position="105"/>
    </location>
    <ligand>
        <name>Mg(2+)</name>
        <dbReference type="ChEBI" id="CHEBI:18420"/>
        <label>1</label>
    </ligand>
</feature>
<evidence type="ECO:0000256" key="10">
    <source>
        <dbReference type="ARBA" id="ARBA00030308"/>
    </source>
</evidence>
<dbReference type="InterPro" id="IPR004385">
    <property type="entry name" value="NDP_pyrophosphatase"/>
</dbReference>
<protein>
    <recommendedName>
        <fullName evidence="4">ADP-ribose pyrophosphatase</fullName>
        <ecNumber evidence="3">3.6.1.13</ecNumber>
    </recommendedName>
    <alternativeName>
        <fullName evidence="9">ADP-ribose diphosphatase</fullName>
    </alternativeName>
    <alternativeName>
        <fullName evidence="11">ADP-ribose phosphohydrolase</fullName>
    </alternativeName>
    <alternativeName>
        <fullName evidence="10">Adenosine diphosphoribose pyrophosphatase</fullName>
    </alternativeName>
</protein>
<keyword evidence="7 13" id="KW-0460">Magnesium</keyword>
<reference evidence="16 17" key="1">
    <citation type="submission" date="2018-05" db="EMBL/GenBank/DDBJ databases">
        <title>Vibrio limimaris sp. nov., isolated from marine sediment.</title>
        <authorList>
            <person name="Li C.-M."/>
        </authorList>
    </citation>
    <scope>NUCLEOTIDE SEQUENCE [LARGE SCALE GENOMIC DNA]</scope>
    <source>
        <strain evidence="16 17">E4404</strain>
    </source>
</reference>
<dbReference type="GO" id="GO:0019144">
    <property type="term" value="F:ADP-sugar diphosphatase activity"/>
    <property type="evidence" value="ECO:0007669"/>
    <property type="project" value="TreeGrafter"/>
</dbReference>
<dbReference type="GO" id="GO:0006753">
    <property type="term" value="P:nucleoside phosphate metabolic process"/>
    <property type="evidence" value="ECO:0007669"/>
    <property type="project" value="TreeGrafter"/>
</dbReference>
<organism evidence="16 17">
    <name type="scientific">Vibrio albus</name>
    <dbReference type="NCBI Taxonomy" id="2200953"/>
    <lineage>
        <taxon>Bacteria</taxon>
        <taxon>Pseudomonadati</taxon>
        <taxon>Pseudomonadota</taxon>
        <taxon>Gammaproteobacteria</taxon>
        <taxon>Vibrionales</taxon>
        <taxon>Vibrionaceae</taxon>
        <taxon>Vibrio</taxon>
    </lineage>
</organism>
<dbReference type="Proteomes" id="UP000245362">
    <property type="component" value="Unassembled WGS sequence"/>
</dbReference>
<feature type="binding site" evidence="13">
    <location>
        <position position="157"/>
    </location>
    <ligand>
        <name>Mg(2+)</name>
        <dbReference type="ChEBI" id="CHEBI:18420"/>
        <label>1</label>
    </ligand>
</feature>
<evidence type="ECO:0000256" key="7">
    <source>
        <dbReference type="ARBA" id="ARBA00022842"/>
    </source>
</evidence>
<evidence type="ECO:0000256" key="14">
    <source>
        <dbReference type="PIRSR" id="PIRSR604385-3"/>
    </source>
</evidence>
<gene>
    <name evidence="16" type="ORF">DI392_17590</name>
</gene>
<feature type="short sequence motif" description="Nudix box" evidence="14">
    <location>
        <begin position="90"/>
        <end position="112"/>
    </location>
</feature>
<dbReference type="PROSITE" id="PS51462">
    <property type="entry name" value="NUDIX"/>
    <property type="match status" value="1"/>
</dbReference>
<dbReference type="RefSeq" id="WP_109321004.1">
    <property type="nucleotide sequence ID" value="NZ_QFWT01000012.1"/>
</dbReference>
<evidence type="ECO:0000313" key="17">
    <source>
        <dbReference type="Proteomes" id="UP000245362"/>
    </source>
</evidence>
<dbReference type="GO" id="GO:0019693">
    <property type="term" value="P:ribose phosphate metabolic process"/>
    <property type="evidence" value="ECO:0007669"/>
    <property type="project" value="TreeGrafter"/>
</dbReference>
<dbReference type="GO" id="GO:0046872">
    <property type="term" value="F:metal ion binding"/>
    <property type="evidence" value="ECO:0007669"/>
    <property type="project" value="UniProtKB-KW"/>
</dbReference>
<evidence type="ECO:0000256" key="6">
    <source>
        <dbReference type="ARBA" id="ARBA00022801"/>
    </source>
</evidence>